<reference evidence="2" key="1">
    <citation type="submission" date="2023-06" db="EMBL/GenBank/DDBJ databases">
        <title>Male Hemibagrus guttatus genome.</title>
        <authorList>
            <person name="Bian C."/>
        </authorList>
    </citation>
    <scope>NUCLEOTIDE SEQUENCE</scope>
    <source>
        <strain evidence="2">Male_cb2023</strain>
        <tissue evidence="2">Muscle</tissue>
    </source>
</reference>
<gene>
    <name evidence="2" type="ORF">QTP70_010738</name>
</gene>
<dbReference type="Pfam" id="PF00078">
    <property type="entry name" value="RVT_1"/>
    <property type="match status" value="1"/>
</dbReference>
<dbReference type="Proteomes" id="UP001274896">
    <property type="component" value="Unassembled WGS sequence"/>
</dbReference>
<evidence type="ECO:0000313" key="2">
    <source>
        <dbReference type="EMBL" id="KAK3516410.1"/>
    </source>
</evidence>
<sequence length="217" mass="24648">MWQGIQVITNYKTTSPVCDSDASLPDTLNDFYARFKAQNSIAVRKTIPPPNDQVFCLYTADMKTTLCQVNPRKCAGPDNVPRRVLRERVEQLADVFTDIVNISLSSAIVPMCLKKRTIIPVPKKSMVSCLNDYRPVALTPIMMKCFEWLVMRHMSLDPLQFAYHLNRSTDNAITTTLHLALTHLDNKNSYLHMLFIDFSSAFNTINTKHSGPHNQTV</sequence>
<dbReference type="InterPro" id="IPR000477">
    <property type="entry name" value="RT_dom"/>
</dbReference>
<evidence type="ECO:0000313" key="3">
    <source>
        <dbReference type="Proteomes" id="UP001274896"/>
    </source>
</evidence>
<dbReference type="PANTHER" id="PTHR47510">
    <property type="entry name" value="REVERSE TRANSCRIPTASE DOMAIN-CONTAINING PROTEIN"/>
    <property type="match status" value="1"/>
</dbReference>
<evidence type="ECO:0000259" key="1">
    <source>
        <dbReference type="Pfam" id="PF00078"/>
    </source>
</evidence>
<organism evidence="2 3">
    <name type="scientific">Hemibagrus guttatus</name>
    <dbReference type="NCBI Taxonomy" id="175788"/>
    <lineage>
        <taxon>Eukaryota</taxon>
        <taxon>Metazoa</taxon>
        <taxon>Chordata</taxon>
        <taxon>Craniata</taxon>
        <taxon>Vertebrata</taxon>
        <taxon>Euteleostomi</taxon>
        <taxon>Actinopterygii</taxon>
        <taxon>Neopterygii</taxon>
        <taxon>Teleostei</taxon>
        <taxon>Ostariophysi</taxon>
        <taxon>Siluriformes</taxon>
        <taxon>Bagridae</taxon>
        <taxon>Hemibagrus</taxon>
    </lineage>
</organism>
<name>A0AAE0Q9R3_9TELE</name>
<protein>
    <recommendedName>
        <fullName evidence="1">Reverse transcriptase domain-containing protein</fullName>
    </recommendedName>
</protein>
<comment type="caution">
    <text evidence="2">The sequence shown here is derived from an EMBL/GenBank/DDBJ whole genome shotgun (WGS) entry which is preliminary data.</text>
</comment>
<keyword evidence="3" id="KW-1185">Reference proteome</keyword>
<dbReference type="AlphaFoldDB" id="A0AAE0Q9R3"/>
<accession>A0AAE0Q9R3</accession>
<proteinExistence type="predicted"/>
<dbReference type="EMBL" id="JAUCMX010000019">
    <property type="protein sequence ID" value="KAK3516410.1"/>
    <property type="molecule type" value="Genomic_DNA"/>
</dbReference>
<feature type="domain" description="Reverse transcriptase" evidence="1">
    <location>
        <begin position="121"/>
        <end position="208"/>
    </location>
</feature>
<dbReference type="PANTHER" id="PTHR47510:SF3">
    <property type="entry name" value="ENDO_EXONUCLEASE_PHOSPHATASE DOMAIN-CONTAINING PROTEIN"/>
    <property type="match status" value="1"/>
</dbReference>